<dbReference type="KEGG" id="fgg:FSB75_06665"/>
<gene>
    <name evidence="1" type="ORF">FSB75_06665</name>
</gene>
<dbReference type="AlphaFoldDB" id="A0A5B8UGG1"/>
<organism evidence="1 2">
    <name type="scientific">Flavisolibacter ginsenosidimutans</name>
    <dbReference type="NCBI Taxonomy" id="661481"/>
    <lineage>
        <taxon>Bacteria</taxon>
        <taxon>Pseudomonadati</taxon>
        <taxon>Bacteroidota</taxon>
        <taxon>Chitinophagia</taxon>
        <taxon>Chitinophagales</taxon>
        <taxon>Chitinophagaceae</taxon>
        <taxon>Flavisolibacter</taxon>
    </lineage>
</organism>
<dbReference type="RefSeq" id="WP_146784592.1">
    <property type="nucleotide sequence ID" value="NZ_BAABIO010000002.1"/>
</dbReference>
<evidence type="ECO:0000313" key="2">
    <source>
        <dbReference type="Proteomes" id="UP000321204"/>
    </source>
</evidence>
<keyword evidence="1" id="KW-0449">Lipoprotein</keyword>
<dbReference type="OrthoDB" id="9766256at2"/>
<reference evidence="1 2" key="1">
    <citation type="journal article" date="2015" name="Int. J. Syst. Evol. Microbiol.">
        <title>Flavisolibacter ginsenosidimutans sp. nov., with ginsenoside-converting activity isolated from soil used for cultivating ginseng.</title>
        <authorList>
            <person name="Zhao Y."/>
            <person name="Liu Q."/>
            <person name="Kang M.S."/>
            <person name="Jin F."/>
            <person name="Yu H."/>
            <person name="Im W.T."/>
        </authorList>
    </citation>
    <scope>NUCLEOTIDE SEQUENCE [LARGE SCALE GENOMIC DNA]</scope>
    <source>
        <strain evidence="1 2">Gsoil 636</strain>
    </source>
</reference>
<accession>A0A5B8UGG1</accession>
<name>A0A5B8UGG1_9BACT</name>
<dbReference type="InterPro" id="IPR011990">
    <property type="entry name" value="TPR-like_helical_dom_sf"/>
</dbReference>
<evidence type="ECO:0000313" key="1">
    <source>
        <dbReference type="EMBL" id="QEC55593.1"/>
    </source>
</evidence>
<dbReference type="InterPro" id="IPR041662">
    <property type="entry name" value="SusD-like_2"/>
</dbReference>
<dbReference type="SUPFAM" id="SSF48452">
    <property type="entry name" value="TPR-like"/>
    <property type="match status" value="1"/>
</dbReference>
<proteinExistence type="predicted"/>
<sequence length="554" mass="61888">MRNKFLKSFLFLGGFVILCNTSCKKKIDDAYLNPNAAVVEPIESILPGVIGSFTAFYSSAGTGYGVQADGILLGRYIQYWGTTTNGELYGQMGWPVGTSSDNTGSVWAAVYYGQGQNVNKIIRWGTEQEKWDYVGVGWAIRAWGWLELTNEYSDAPLKEAFNTSLSQFHYDTQPEFYDSCRAICFRALSFLNRTDGNVSKANLAIGDAYFYGGDVNKWKKFVYGILARSYIDLSNKTLYQTNSYGDSAIKYASLAMTTNDDNAMVKVSGGLTSAVNNYFGPFRGNIGTLRQSAYIADLMSGRNDSAFKGVSDPRAWYILRENQNNTFKGFTPWLGTSGLPTADYPKNFWGNPTPSSTAGSTPDSSRYVYQNTSPWPMMTASEMQFIIAEAQLRKGNRAAALTAYTNGISLNFDMLTTTYPQNIPAERIITPAVKAAYLANTAAVPDASTLTLSHIMLQKYIALYAWGVQQTWVDMRKFHYVDLDPTSVGTPKQVYAGFAPPSGINLYATNYGKYVYRNRPRYNSEYLYDVPELTRIGAYQNLDYNTYEMWFSMK</sequence>
<keyword evidence="2" id="KW-1185">Reference proteome</keyword>
<dbReference type="Gene3D" id="1.25.40.390">
    <property type="match status" value="1"/>
</dbReference>
<dbReference type="EMBL" id="CP042433">
    <property type="protein sequence ID" value="QEC55593.1"/>
    <property type="molecule type" value="Genomic_DNA"/>
</dbReference>
<dbReference type="Pfam" id="PF12771">
    <property type="entry name" value="SusD-like_2"/>
    <property type="match status" value="1"/>
</dbReference>
<protein>
    <submittedName>
        <fullName evidence="1">SusD/RagB family nutrient-binding outer membrane lipoprotein</fullName>
    </submittedName>
</protein>
<dbReference type="Proteomes" id="UP000321204">
    <property type="component" value="Chromosome"/>
</dbReference>